<evidence type="ECO:0000256" key="1">
    <source>
        <dbReference type="ARBA" id="ARBA00004141"/>
    </source>
</evidence>
<comment type="similarity">
    <text evidence="2">Belongs to the V-ATPase 116 kDa subunit family.</text>
</comment>
<feature type="transmembrane region" description="Helical" evidence="8">
    <location>
        <begin position="607"/>
        <end position="633"/>
    </location>
</feature>
<evidence type="ECO:0000256" key="5">
    <source>
        <dbReference type="ARBA" id="ARBA00022989"/>
    </source>
</evidence>
<dbReference type="GO" id="GO:0051117">
    <property type="term" value="F:ATPase binding"/>
    <property type="evidence" value="ECO:0007669"/>
    <property type="project" value="TreeGrafter"/>
</dbReference>
<evidence type="ECO:0000256" key="2">
    <source>
        <dbReference type="ARBA" id="ARBA00009904"/>
    </source>
</evidence>
<feature type="transmembrane region" description="Helical" evidence="8">
    <location>
        <begin position="363"/>
        <end position="391"/>
    </location>
</feature>
<dbReference type="EMBL" id="BLYL01000009">
    <property type="protein sequence ID" value="GFO94617.1"/>
    <property type="molecule type" value="Genomic_DNA"/>
</dbReference>
<dbReference type="Pfam" id="PF01496">
    <property type="entry name" value="V_ATPase_I"/>
    <property type="match status" value="2"/>
</dbReference>
<feature type="transmembrane region" description="Helical" evidence="8">
    <location>
        <begin position="407"/>
        <end position="438"/>
    </location>
</feature>
<evidence type="ECO:0000313" key="9">
    <source>
        <dbReference type="EMBL" id="GFO94617.1"/>
    </source>
</evidence>
<sequence length="675" mass="75728">MAVLPMKKIEICAMKRDRKAILEKLQSLGMVEIQTDNEETDDFRKMSTTSQRAKYEKRVQNTDEALQIIDKYAPEEKSIFASLEGRQEASEADIQEIIAGRWDYNRKVKKIQEISKDIAGCEAGIVKCQVAIDGLAPWLNMDIPINTTGTEKTDVMIGTMPPGLTETDIQGYISSAEPEIAGYTVTVVGSDKDQTCMVAIAIKTVSQRVEEILRSHGFTRISYFSKRTPEQKTDKYRADIREFEQWIEDKKNELVSMADDRDKLRLLADYYRIRADKYKVLGGLLQSKSTFVISGYVLERDADRVVAVLNENFSLMADVYDVPEDEAAPIQLQNPKMFASAEGVLESFGLPGKGEMDPTTPMAIFYIFLFGLMLSDAAYGLIIFLACFILIRKFPKMENGLQKSLRLFMYCGISTLIWGILFGGFFGDLITVVSRTFFHHEVTFKPVWFAPLDDPMKLLLFSLLFGLIHLFGGLALKGYMCLKKGDAKSFICDVLSWFMLITGLVLMLMPTELFASIAQMQFNFPGWLKNTSYGLAIAGAAIIVLMSGRDHKNPVLRLALGLYDIYNLTGWLSDLLSYSRLLALGLATGVIAQVINQMGSMAGDGIFGAIVFIIVFIVGHLFNLAINMLGAYVHTCRLQYVEFFGKFYEGGGNPFRPFRENTKYVDIVSGTETQK</sequence>
<evidence type="ECO:0000256" key="6">
    <source>
        <dbReference type="ARBA" id="ARBA00023065"/>
    </source>
</evidence>
<dbReference type="Proteomes" id="UP000660047">
    <property type="component" value="Unassembled WGS sequence"/>
</dbReference>
<accession>A0AAI9K519</accession>
<evidence type="ECO:0000256" key="8">
    <source>
        <dbReference type="SAM" id="Phobius"/>
    </source>
</evidence>
<organism evidence="9 10">
    <name type="scientific">Coprococcus eutactus</name>
    <dbReference type="NCBI Taxonomy" id="33043"/>
    <lineage>
        <taxon>Bacteria</taxon>
        <taxon>Bacillati</taxon>
        <taxon>Bacillota</taxon>
        <taxon>Clostridia</taxon>
        <taxon>Lachnospirales</taxon>
        <taxon>Lachnospiraceae</taxon>
        <taxon>Coprococcus</taxon>
    </lineage>
</organism>
<dbReference type="PANTHER" id="PTHR11629:SF63">
    <property type="entry name" value="V-TYPE PROTON ATPASE SUBUNIT A"/>
    <property type="match status" value="1"/>
</dbReference>
<feature type="transmembrane region" description="Helical" evidence="8">
    <location>
        <begin position="458"/>
        <end position="478"/>
    </location>
</feature>
<dbReference type="AlphaFoldDB" id="A0AAI9K519"/>
<dbReference type="GO" id="GO:0007035">
    <property type="term" value="P:vacuolar acidification"/>
    <property type="evidence" value="ECO:0007669"/>
    <property type="project" value="TreeGrafter"/>
</dbReference>
<comment type="caution">
    <text evidence="9">The sequence shown here is derived from an EMBL/GenBank/DDBJ whole genome shotgun (WGS) entry which is preliminary data.</text>
</comment>
<reference evidence="9" key="1">
    <citation type="submission" date="2020-06" db="EMBL/GenBank/DDBJ databases">
        <title>Characterization of fructooligosaccharide metabolism and fructooligosaccharide-degrading enzymes in human commensal butyrate producers.</title>
        <authorList>
            <person name="Tanno H."/>
            <person name="Fujii T."/>
            <person name="Hirano K."/>
            <person name="Maeno S."/>
            <person name="Tonozuka T."/>
            <person name="Sakamoto M."/>
            <person name="Ohkuma M."/>
            <person name="Tochio T."/>
            <person name="Endo A."/>
        </authorList>
    </citation>
    <scope>NUCLEOTIDE SEQUENCE</scope>
    <source>
        <strain evidence="9">JCM 31265</strain>
    </source>
</reference>
<dbReference type="PANTHER" id="PTHR11629">
    <property type="entry name" value="VACUOLAR PROTON ATPASES"/>
    <property type="match status" value="1"/>
</dbReference>
<feature type="transmembrane region" description="Helical" evidence="8">
    <location>
        <begin position="531"/>
        <end position="548"/>
    </location>
</feature>
<evidence type="ECO:0000256" key="7">
    <source>
        <dbReference type="ARBA" id="ARBA00023136"/>
    </source>
</evidence>
<comment type="subcellular location">
    <subcellularLocation>
        <location evidence="1">Membrane</location>
        <topology evidence="1">Multi-pass membrane protein</topology>
    </subcellularLocation>
</comment>
<name>A0AAI9K519_9FIRM</name>
<feature type="transmembrane region" description="Helical" evidence="8">
    <location>
        <begin position="490"/>
        <end position="511"/>
    </location>
</feature>
<dbReference type="GO" id="GO:0016471">
    <property type="term" value="C:vacuolar proton-transporting V-type ATPase complex"/>
    <property type="evidence" value="ECO:0007669"/>
    <property type="project" value="TreeGrafter"/>
</dbReference>
<feature type="transmembrane region" description="Helical" evidence="8">
    <location>
        <begin position="578"/>
        <end position="595"/>
    </location>
</feature>
<dbReference type="GO" id="GO:0033179">
    <property type="term" value="C:proton-transporting V-type ATPase, V0 domain"/>
    <property type="evidence" value="ECO:0007669"/>
    <property type="project" value="InterPro"/>
</dbReference>
<keyword evidence="4 8" id="KW-0812">Transmembrane</keyword>
<dbReference type="GO" id="GO:0046961">
    <property type="term" value="F:proton-transporting ATPase activity, rotational mechanism"/>
    <property type="evidence" value="ECO:0007669"/>
    <property type="project" value="InterPro"/>
</dbReference>
<keyword evidence="3" id="KW-0813">Transport</keyword>
<gene>
    <name evidence="9" type="primary">atpI</name>
    <name evidence="9" type="ORF">COEU31_16630</name>
</gene>
<proteinExistence type="inferred from homology"/>
<protein>
    <submittedName>
        <fullName evidence="9">V-type ATP synthase subunit I</fullName>
    </submittedName>
</protein>
<dbReference type="InterPro" id="IPR002490">
    <property type="entry name" value="V-ATPase_116kDa_su"/>
</dbReference>
<keyword evidence="5 8" id="KW-1133">Transmembrane helix</keyword>
<keyword evidence="6" id="KW-0406">Ion transport</keyword>
<evidence type="ECO:0000313" key="10">
    <source>
        <dbReference type="Proteomes" id="UP000660047"/>
    </source>
</evidence>
<dbReference type="RefSeq" id="WP_055222457.1">
    <property type="nucleotide sequence ID" value="NZ_BLYL01000009.1"/>
</dbReference>
<evidence type="ECO:0000256" key="3">
    <source>
        <dbReference type="ARBA" id="ARBA00022448"/>
    </source>
</evidence>
<keyword evidence="7 8" id="KW-0472">Membrane</keyword>
<evidence type="ECO:0000256" key="4">
    <source>
        <dbReference type="ARBA" id="ARBA00022692"/>
    </source>
</evidence>